<dbReference type="SUPFAM" id="SSF48726">
    <property type="entry name" value="Immunoglobulin"/>
    <property type="match status" value="1"/>
</dbReference>
<feature type="transmembrane region" description="Helical" evidence="2">
    <location>
        <begin position="294"/>
        <end position="317"/>
    </location>
</feature>
<dbReference type="Pfam" id="PF07654">
    <property type="entry name" value="C1-set"/>
    <property type="match status" value="1"/>
</dbReference>
<sequence>MQLIILLIYTPLVYTELHTFITTYTGVTGIEGIPEFWAVSTLDRQQLDYYDSINQTLTPRQKWLEDFSSTYKWKSNTENRKKEQDNLRNRIDKLINHNGTGIHTYQRMYGCSWDNETKKSEGFDMYSYDGETLFTLDINKRSYNTTMQQPFSAQWNKSVQFDFIIFLRHECLYWLKRFLSLATLNRRAVPKISLLQKDPVSHVVCHVTGFYPNGTTITWRKNGQPINHFLVEMGICLPNEDGTFQMRVGLHVIPAEWKKEQYVCVAEHKSWTEKIQTILTEDEVKSNYKKKSEAVFFMVPVVVVVVVVVAVAVVVCLKCLYRRLNSSVVSHVAHLSKRFDRAENFSREMSDRTEKLLLLQLSSHMAFRSDSFIRRWIDSRLELQAGSATRPLRSSRPCQDRFCSHLTPAQRSEKPQAVLDAHASLLFCYGSGRWNIPEMRDRQTGKSDPQLRHVRLILRKQESCRDATQTNCIGTQMLSSSGESMVPFSTARLTQSSQNRGLTTYKMGRLPGHVNVSHGW</sequence>
<dbReference type="InterPro" id="IPR011162">
    <property type="entry name" value="MHC_I/II-like_Ag-recog"/>
</dbReference>
<keyword evidence="2" id="KW-1133">Transmembrane helix</keyword>
<dbReference type="InterPro" id="IPR011161">
    <property type="entry name" value="MHC_I-like_Ag-recog"/>
</dbReference>
<feature type="domain" description="Ig-like" evidence="4">
    <location>
        <begin position="190"/>
        <end position="280"/>
    </location>
</feature>
<dbReference type="Gene3D" id="2.60.40.10">
    <property type="entry name" value="Immunoglobulins"/>
    <property type="match status" value="1"/>
</dbReference>
<keyword evidence="2" id="KW-0812">Transmembrane</keyword>
<dbReference type="GO" id="GO:0009897">
    <property type="term" value="C:external side of plasma membrane"/>
    <property type="evidence" value="ECO:0007669"/>
    <property type="project" value="TreeGrafter"/>
</dbReference>
<protein>
    <submittedName>
        <fullName evidence="5">Major histocompatibility complex class I-related gene protein-like protein</fullName>
    </submittedName>
</protein>
<evidence type="ECO:0000259" key="4">
    <source>
        <dbReference type="PROSITE" id="PS50835"/>
    </source>
</evidence>
<dbReference type="InterPro" id="IPR036179">
    <property type="entry name" value="Ig-like_dom_sf"/>
</dbReference>
<keyword evidence="3" id="KW-0732">Signal</keyword>
<dbReference type="PANTHER" id="PTHR16675:SF237">
    <property type="entry name" value="MHC CLASS I ANTIGEN TRANSCRIPT VARIANT 1-RELATED"/>
    <property type="match status" value="1"/>
</dbReference>
<dbReference type="PANTHER" id="PTHR16675">
    <property type="entry name" value="MHC CLASS I-RELATED"/>
    <property type="match status" value="1"/>
</dbReference>
<evidence type="ECO:0000256" key="2">
    <source>
        <dbReference type="SAM" id="Phobius"/>
    </source>
</evidence>
<dbReference type="InterPro" id="IPR007110">
    <property type="entry name" value="Ig-like_dom"/>
</dbReference>
<dbReference type="InterPro" id="IPR050208">
    <property type="entry name" value="MHC_class-I_related"/>
</dbReference>
<dbReference type="AlphaFoldDB" id="A0A9W7T5U6"/>
<dbReference type="InterPro" id="IPR013783">
    <property type="entry name" value="Ig-like_fold"/>
</dbReference>
<comment type="caution">
    <text evidence="5">The sequence shown here is derived from an EMBL/GenBank/DDBJ whole genome shotgun (WGS) entry which is preliminary data.</text>
</comment>
<gene>
    <name evidence="5" type="ORF">IRJ41_002270</name>
</gene>
<dbReference type="Gene3D" id="3.30.500.10">
    <property type="entry name" value="MHC class I-like antigen recognition-like"/>
    <property type="match status" value="1"/>
</dbReference>
<evidence type="ECO:0000313" key="5">
    <source>
        <dbReference type="EMBL" id="KAI7790826.1"/>
    </source>
</evidence>
<keyword evidence="2" id="KW-0472">Membrane</keyword>
<dbReference type="SMART" id="SM00407">
    <property type="entry name" value="IGc1"/>
    <property type="match status" value="1"/>
</dbReference>
<organism evidence="5 6">
    <name type="scientific">Triplophysa rosa</name>
    <name type="common">Cave loach</name>
    <dbReference type="NCBI Taxonomy" id="992332"/>
    <lineage>
        <taxon>Eukaryota</taxon>
        <taxon>Metazoa</taxon>
        <taxon>Chordata</taxon>
        <taxon>Craniata</taxon>
        <taxon>Vertebrata</taxon>
        <taxon>Euteleostomi</taxon>
        <taxon>Actinopterygii</taxon>
        <taxon>Neopterygii</taxon>
        <taxon>Teleostei</taxon>
        <taxon>Ostariophysi</taxon>
        <taxon>Cypriniformes</taxon>
        <taxon>Nemacheilidae</taxon>
        <taxon>Triplophysa</taxon>
    </lineage>
</organism>
<dbReference type="Pfam" id="PF00129">
    <property type="entry name" value="MHC_I"/>
    <property type="match status" value="1"/>
</dbReference>
<proteinExistence type="predicted"/>
<dbReference type="GO" id="GO:0005615">
    <property type="term" value="C:extracellular space"/>
    <property type="evidence" value="ECO:0007669"/>
    <property type="project" value="TreeGrafter"/>
</dbReference>
<accession>A0A9W7T5U6</accession>
<dbReference type="PROSITE" id="PS50835">
    <property type="entry name" value="IG_LIKE"/>
    <property type="match status" value="1"/>
</dbReference>
<dbReference type="SUPFAM" id="SSF54452">
    <property type="entry name" value="MHC antigen-recognition domain"/>
    <property type="match status" value="1"/>
</dbReference>
<reference evidence="5" key="1">
    <citation type="submission" date="2021-02" db="EMBL/GenBank/DDBJ databases">
        <title>Comparative genomics reveals that relaxation of natural selection precedes convergent phenotypic evolution of cavefish.</title>
        <authorList>
            <person name="Peng Z."/>
        </authorList>
    </citation>
    <scope>NUCLEOTIDE SEQUENCE</scope>
    <source>
        <tissue evidence="5">Muscle</tissue>
    </source>
</reference>
<dbReference type="EMBL" id="JAFHDT010000025">
    <property type="protein sequence ID" value="KAI7790826.1"/>
    <property type="molecule type" value="Genomic_DNA"/>
</dbReference>
<dbReference type="InterPro" id="IPR037055">
    <property type="entry name" value="MHC_I-like_Ag-recog_sf"/>
</dbReference>
<feature type="signal peptide" evidence="3">
    <location>
        <begin position="1"/>
        <end position="15"/>
    </location>
</feature>
<evidence type="ECO:0000256" key="1">
    <source>
        <dbReference type="ARBA" id="ARBA00023180"/>
    </source>
</evidence>
<dbReference type="Proteomes" id="UP001059041">
    <property type="component" value="Linkage Group LG25"/>
</dbReference>
<keyword evidence="6" id="KW-1185">Reference proteome</keyword>
<dbReference type="GO" id="GO:0006955">
    <property type="term" value="P:immune response"/>
    <property type="evidence" value="ECO:0007669"/>
    <property type="project" value="TreeGrafter"/>
</dbReference>
<name>A0A9W7T5U6_TRIRA</name>
<evidence type="ECO:0000256" key="3">
    <source>
        <dbReference type="SAM" id="SignalP"/>
    </source>
</evidence>
<feature type="chain" id="PRO_5040764857" evidence="3">
    <location>
        <begin position="16"/>
        <end position="520"/>
    </location>
</feature>
<dbReference type="InterPro" id="IPR003597">
    <property type="entry name" value="Ig_C1-set"/>
</dbReference>
<keyword evidence="1" id="KW-0325">Glycoprotein</keyword>
<evidence type="ECO:0000313" key="6">
    <source>
        <dbReference type="Proteomes" id="UP001059041"/>
    </source>
</evidence>